<evidence type="ECO:0000256" key="6">
    <source>
        <dbReference type="ARBA" id="ARBA00023002"/>
    </source>
</evidence>
<dbReference type="PROSITE" id="PS00089">
    <property type="entry name" value="RIBORED_LARGE"/>
    <property type="match status" value="1"/>
</dbReference>
<dbReference type="InterPro" id="IPR026459">
    <property type="entry name" value="RNR_1b_NrdE"/>
</dbReference>
<dbReference type="NCBIfam" id="TIGR04170">
    <property type="entry name" value="RNR_1b_NrdE"/>
    <property type="match status" value="1"/>
</dbReference>
<keyword evidence="6 10" id="KW-0560">Oxidoreductase</keyword>
<evidence type="ECO:0000313" key="12">
    <source>
        <dbReference type="EMBL" id="ABW06036.1"/>
    </source>
</evidence>
<dbReference type="PANTHER" id="PTHR11573:SF30">
    <property type="entry name" value="RIBONUCLEOSIDE-DIPHOSPHATE REDUCTASE 2 SUBUNIT ALPHA"/>
    <property type="match status" value="1"/>
</dbReference>
<dbReference type="NCBIfam" id="TIGR02506">
    <property type="entry name" value="NrdE_NrdA"/>
    <property type="match status" value="1"/>
</dbReference>
<comment type="similarity">
    <text evidence="1 10">Belongs to the ribonucleoside diphosphate reductase large chain family.</text>
</comment>
<dbReference type="InterPro" id="IPR013509">
    <property type="entry name" value="RNR_lsu_N"/>
</dbReference>
<evidence type="ECO:0000256" key="1">
    <source>
        <dbReference type="ARBA" id="ARBA00010406"/>
    </source>
</evidence>
<dbReference type="GO" id="GO:0004748">
    <property type="term" value="F:ribonucleoside-diphosphate reductase activity, thioredoxin disulfide as acceptor"/>
    <property type="evidence" value="ECO:0007669"/>
    <property type="project" value="UniProtKB-EC"/>
</dbReference>
<keyword evidence="3" id="KW-0021">Allosteric enzyme</keyword>
<dbReference type="InterPro" id="IPR013554">
    <property type="entry name" value="RNR_N"/>
</dbReference>
<evidence type="ECO:0000256" key="10">
    <source>
        <dbReference type="RuleBase" id="RU003410"/>
    </source>
</evidence>
<dbReference type="Pfam" id="PF02867">
    <property type="entry name" value="Ribonuc_red_lgC"/>
    <property type="match status" value="1"/>
</dbReference>
<dbReference type="Pfam" id="PF00317">
    <property type="entry name" value="Ribonuc_red_lgN"/>
    <property type="match status" value="1"/>
</dbReference>
<evidence type="ECO:0000256" key="4">
    <source>
        <dbReference type="ARBA" id="ARBA00022741"/>
    </source>
</evidence>
<accession>B0YPE8</accession>
<reference evidence="12" key="1">
    <citation type="journal article" date="2008" name="Nucleic Acids Res.">
        <title>Unconventional GIY-YIG homing endonuclease encoded in group I introns in closely related strains of the Bacillus cereus group.</title>
        <authorList>
            <person name="Nord D."/>
            <person name="Sjoberg B.M."/>
        </authorList>
    </citation>
    <scope>NUCLEOTIDE SEQUENCE</scope>
    <source>
        <strain evidence="12">HD-868</strain>
    </source>
</reference>
<evidence type="ECO:0000256" key="9">
    <source>
        <dbReference type="ARBA" id="ARBA00047754"/>
    </source>
</evidence>
<dbReference type="InterPro" id="IPR013346">
    <property type="entry name" value="NrdE_NrdA_C"/>
</dbReference>
<dbReference type="FunFam" id="1.10.1650.20:FF:000002">
    <property type="entry name" value="Ribonucleoside-diphosphate reductase"/>
    <property type="match status" value="1"/>
</dbReference>
<evidence type="ECO:0000256" key="8">
    <source>
        <dbReference type="ARBA" id="ARBA00023157"/>
    </source>
</evidence>
<dbReference type="PANTHER" id="PTHR11573">
    <property type="entry name" value="RIBONUCLEOSIDE-DIPHOSPHATE REDUCTASE LARGE CHAIN"/>
    <property type="match status" value="1"/>
</dbReference>
<dbReference type="EMBL" id="EU043132">
    <property type="protein sequence ID" value="ABW06036.1"/>
    <property type="molecule type" value="Genomic_DNA"/>
</dbReference>
<feature type="domain" description="Ribonucleotide reductase large subunit" evidence="11">
    <location>
        <begin position="552"/>
        <end position="574"/>
    </location>
</feature>
<dbReference type="UniPathway" id="UPA00326"/>
<evidence type="ECO:0000256" key="2">
    <source>
        <dbReference type="ARBA" id="ARBA00012274"/>
    </source>
</evidence>
<dbReference type="SUPFAM" id="SSF48168">
    <property type="entry name" value="R1 subunit of ribonucleotide reductase, N-terminal domain"/>
    <property type="match status" value="1"/>
</dbReference>
<evidence type="ECO:0000259" key="11">
    <source>
        <dbReference type="PROSITE" id="PS00089"/>
    </source>
</evidence>
<proteinExistence type="inferred from homology"/>
<evidence type="ECO:0000256" key="7">
    <source>
        <dbReference type="ARBA" id="ARBA00023116"/>
    </source>
</evidence>
<organism evidence="12">
    <name type="scientific">Bacillus thuringiensis serovar tochigiensis</name>
    <dbReference type="NCBI Taxonomy" id="180860"/>
    <lineage>
        <taxon>Bacteria</taxon>
        <taxon>Bacillati</taxon>
        <taxon>Bacillota</taxon>
        <taxon>Bacilli</taxon>
        <taxon>Bacillales</taxon>
        <taxon>Bacillaceae</taxon>
        <taxon>Bacillus</taxon>
        <taxon>Bacillus cereus group</taxon>
    </lineage>
</organism>
<sequence length="694" mass="79735">MRHIELNNEITQMQDGFYQLHKDKEALEVFMEEARENTVHFNSVAERMEYMKEHDYYYNVLDEYNLEEVEEVYNIAYGENFEFQSYMAASKFYKDYALKTNDQKQYLESYEDRVAIVSLYLGRGDVAKAKQFASMIVKQNYQPATPTFLNAGRSRRGEMVSCFLLEMDDSLNSIGFNINTAMQLSKIGGGVALNLSKLRARGEQIKGIDNAASGVVPVMKLLEDSFSYANQLGQRKGAGAVYLNIFHWDIIEFLDTKKINADEKSRIQSLSIGIIVPSKFFELAEKNEPFHVFAPYTVYKEYGKHLDDIDIDEMYDELMSNPKVKKKPLDISARDMLIKIAMIQLESGYPYLMFKSNANNQHPLKDIGTVKMSNLCTEIFQLQETSEINDYGTDDIIRRDINCNLGSLNIVNVMENKEIREAVHAGMEALTAVSDMTIIPNAPTVKKANDELHSVGLGAMNLHGYLAKNKIAYESAEAKEFARTFFMMLNYYSIEKSMEIAKEKGETFKDFDKSDYASGTYFEKYETTDYSPVTEKVQQLFEGIHIPTKEDWTSLKEQVQKNGLYNSYRLAIAPTQSISYVQNATSSVMPIVSQIESRTYANATTYYPMPYLSKDTFWYYKSSYDMNQFKLIDLIAEIQEHIDQGISTILYVNSDISTRELARYYIYAHKKGLKSLYYTRTRKLSVEECVACTV</sequence>
<dbReference type="EC" id="1.17.4.1" evidence="2 10"/>
<name>B0YPE8_BACTU</name>
<comment type="function">
    <text evidence="10">Provides the precursors necessary for DNA synthesis. Catalyzes the biosynthesis of deoxyribonucleotides from the corresponding ribonucleotides.</text>
</comment>
<comment type="catalytic activity">
    <reaction evidence="9 10">
        <text>a 2'-deoxyribonucleoside 5'-diphosphate + [thioredoxin]-disulfide + H2O = a ribonucleoside 5'-diphosphate + [thioredoxin]-dithiol</text>
        <dbReference type="Rhea" id="RHEA:23252"/>
        <dbReference type="Rhea" id="RHEA-COMP:10698"/>
        <dbReference type="Rhea" id="RHEA-COMP:10700"/>
        <dbReference type="ChEBI" id="CHEBI:15377"/>
        <dbReference type="ChEBI" id="CHEBI:29950"/>
        <dbReference type="ChEBI" id="CHEBI:50058"/>
        <dbReference type="ChEBI" id="CHEBI:57930"/>
        <dbReference type="ChEBI" id="CHEBI:73316"/>
        <dbReference type="EC" id="1.17.4.1"/>
    </reaction>
</comment>
<dbReference type="AlphaFoldDB" id="B0YPE8"/>
<dbReference type="InterPro" id="IPR039718">
    <property type="entry name" value="Rrm1"/>
</dbReference>
<dbReference type="PRINTS" id="PR01183">
    <property type="entry name" value="RIBORDTASEM1"/>
</dbReference>
<dbReference type="CDD" id="cd01679">
    <property type="entry name" value="RNR_I"/>
    <property type="match status" value="1"/>
</dbReference>
<keyword evidence="8" id="KW-1015">Disulfide bond</keyword>
<dbReference type="GO" id="GO:0005971">
    <property type="term" value="C:ribonucleoside-diphosphate reductase complex"/>
    <property type="evidence" value="ECO:0007669"/>
    <property type="project" value="TreeGrafter"/>
</dbReference>
<dbReference type="Gene3D" id="3.20.70.20">
    <property type="match status" value="1"/>
</dbReference>
<evidence type="ECO:0000256" key="5">
    <source>
        <dbReference type="ARBA" id="ARBA00022840"/>
    </source>
</evidence>
<dbReference type="Gene3D" id="1.10.1650.20">
    <property type="match status" value="1"/>
</dbReference>
<dbReference type="SUPFAM" id="SSF51998">
    <property type="entry name" value="PFL-like glycyl radical enzymes"/>
    <property type="match status" value="1"/>
</dbReference>
<keyword evidence="7 10" id="KW-0215">Deoxyribonucleotide synthesis</keyword>
<dbReference type="GO" id="GO:0009263">
    <property type="term" value="P:deoxyribonucleotide biosynthetic process"/>
    <property type="evidence" value="ECO:0007669"/>
    <property type="project" value="UniProtKB-KW"/>
</dbReference>
<dbReference type="GO" id="GO:0005524">
    <property type="term" value="F:ATP binding"/>
    <property type="evidence" value="ECO:0007669"/>
    <property type="project" value="UniProtKB-KW"/>
</dbReference>
<dbReference type="Pfam" id="PF08343">
    <property type="entry name" value="RNR_N"/>
    <property type="match status" value="1"/>
</dbReference>
<gene>
    <name evidence="12" type="primary">nrdE</name>
</gene>
<evidence type="ECO:0000256" key="3">
    <source>
        <dbReference type="ARBA" id="ARBA00022533"/>
    </source>
</evidence>
<dbReference type="InterPro" id="IPR000788">
    <property type="entry name" value="RNR_lg_C"/>
</dbReference>
<keyword evidence="4" id="KW-0547">Nucleotide-binding</keyword>
<protein>
    <recommendedName>
        <fullName evidence="2 10">Ribonucleoside-diphosphate reductase</fullName>
        <ecNumber evidence="2 10">1.17.4.1</ecNumber>
    </recommendedName>
</protein>
<keyword evidence="5" id="KW-0067">ATP-binding</keyword>
<dbReference type="InterPro" id="IPR008926">
    <property type="entry name" value="RNR_R1-su_N"/>
</dbReference>